<dbReference type="AlphaFoldDB" id="A0A6M0Q9Q8"/>
<sequence length="81" mass="9673">MSKNDKIIPLFKQRIQIKNTDEFVEEIEATISYYKNRHEQSVTDKLVGFIDSLDDRERMKVLVELRERYYEGSPFGDDDIL</sequence>
<keyword evidence="2" id="KW-1185">Reference proteome</keyword>
<dbReference type="EMBL" id="JAAIWM010000005">
    <property type="protein sequence ID" value="NEY73106.1"/>
    <property type="molecule type" value="Genomic_DNA"/>
</dbReference>
<organism evidence="1 2">
    <name type="scientific">Bacillus mesophilus</name>
    <dbReference type="NCBI Taxonomy" id="1808955"/>
    <lineage>
        <taxon>Bacteria</taxon>
        <taxon>Bacillati</taxon>
        <taxon>Bacillota</taxon>
        <taxon>Bacilli</taxon>
        <taxon>Bacillales</taxon>
        <taxon>Bacillaceae</taxon>
        <taxon>Bacillus</taxon>
    </lineage>
</organism>
<gene>
    <name evidence="1" type="ORF">G4D63_15320</name>
</gene>
<proteinExistence type="predicted"/>
<accession>A0A6M0Q9Q8</accession>
<evidence type="ECO:0000313" key="1">
    <source>
        <dbReference type="EMBL" id="NEY73106.1"/>
    </source>
</evidence>
<dbReference type="Proteomes" id="UP000481043">
    <property type="component" value="Unassembled WGS sequence"/>
</dbReference>
<name>A0A6M0Q9Q8_9BACI</name>
<evidence type="ECO:0000313" key="2">
    <source>
        <dbReference type="Proteomes" id="UP000481043"/>
    </source>
</evidence>
<reference evidence="1 2" key="1">
    <citation type="submission" date="2020-02" db="EMBL/GenBank/DDBJ databases">
        <title>Bacillus aquiflavi sp. nov., isolated from yellow water of strong flavor Chinese baijiu in Yibin region of China.</title>
        <authorList>
            <person name="Xie J."/>
        </authorList>
    </citation>
    <scope>NUCLEOTIDE SEQUENCE [LARGE SCALE GENOMIC DNA]</scope>
    <source>
        <strain evidence="1 2">SA4</strain>
    </source>
</reference>
<protein>
    <submittedName>
        <fullName evidence="1">Uncharacterized protein</fullName>
    </submittedName>
</protein>
<dbReference type="RefSeq" id="WP_163180567.1">
    <property type="nucleotide sequence ID" value="NZ_JAAIWM010000005.1"/>
</dbReference>
<comment type="caution">
    <text evidence="1">The sequence shown here is derived from an EMBL/GenBank/DDBJ whole genome shotgun (WGS) entry which is preliminary data.</text>
</comment>